<gene>
    <name evidence="2" type="ORF">DZ860_01975</name>
</gene>
<accession>A0A3A6QRE2</accession>
<name>A0A3A6QRE2_9VIBR</name>
<keyword evidence="3" id="KW-1185">Reference proteome</keyword>
<feature type="domain" description="Thaumarchaeal output" evidence="1">
    <location>
        <begin position="97"/>
        <end position="280"/>
    </location>
</feature>
<dbReference type="EMBL" id="QVMU01000001">
    <property type="protein sequence ID" value="RJX75470.1"/>
    <property type="molecule type" value="Genomic_DNA"/>
</dbReference>
<protein>
    <recommendedName>
        <fullName evidence="1">Thaumarchaeal output domain-containing protein</fullName>
    </recommendedName>
</protein>
<comment type="caution">
    <text evidence="2">The sequence shown here is derived from an EMBL/GenBank/DDBJ whole genome shotgun (WGS) entry which is preliminary data.</text>
</comment>
<organism evidence="2 3">
    <name type="scientific">Vibrio sinensis</name>
    <dbReference type="NCBI Taxonomy" id="2302434"/>
    <lineage>
        <taxon>Bacteria</taxon>
        <taxon>Pseudomonadati</taxon>
        <taxon>Pseudomonadota</taxon>
        <taxon>Gammaproteobacteria</taxon>
        <taxon>Vibrionales</taxon>
        <taxon>Vibrionaceae</taxon>
        <taxon>Vibrio</taxon>
    </lineage>
</organism>
<dbReference type="Pfam" id="PF18551">
    <property type="entry name" value="TackOD1"/>
    <property type="match status" value="1"/>
</dbReference>
<dbReference type="AlphaFoldDB" id="A0A3A6QRE2"/>
<evidence type="ECO:0000313" key="3">
    <source>
        <dbReference type="Proteomes" id="UP000273252"/>
    </source>
</evidence>
<evidence type="ECO:0000259" key="1">
    <source>
        <dbReference type="Pfam" id="PF18551"/>
    </source>
</evidence>
<sequence>MYVVGKNFNSNKDQFDHDAVFLENIEDLTFEKPSVCILALDEIKQDQALMYIHSTSSAWNWLIFVEHQSRLSPYLSDGKWNIGRSELIGLHNTKLTSIPDDPADKLLAWLWLGQDRELDALCDTSNNELYYYPLVRCYFGEDKTPFNYLNIEEKQGYLTKSHTVDKVRFCPSCQSGHQNYTETCPSCKSTDIEETISLHCFTCGHVGKQDQFMRRGKLECPTCLTQLRHIGVDYDRPLENYTCSDCNLHFAEAIARAKCLSCRSIHDISELITRKINTYRASEQVKTLMMYGRGTGSHHLNLDGLIDDRSFYNLLVWTNKLAIRHELNHLLFGIQLVGIADYSQQAGEHNAVQLADQISNGFNQLMRNTDICCQYNSDMILLLMPMTPIESLEILKDKINDVAQKIDTDLITLNVRILSLPDKTLTDDAQEWLFDNLKAIPDE</sequence>
<dbReference type="OrthoDB" id="8432393at2"/>
<proteinExistence type="predicted"/>
<dbReference type="Proteomes" id="UP000273252">
    <property type="component" value="Unassembled WGS sequence"/>
</dbReference>
<evidence type="ECO:0000313" key="2">
    <source>
        <dbReference type="EMBL" id="RJX75470.1"/>
    </source>
</evidence>
<dbReference type="InterPro" id="IPR040572">
    <property type="entry name" value="TackOD1"/>
</dbReference>
<reference evidence="2 3" key="1">
    <citation type="submission" date="2018-08" db="EMBL/GenBank/DDBJ databases">
        <title>Vibrio isolated from the Eastern China Marginal Seas.</title>
        <authorList>
            <person name="Li Y."/>
        </authorList>
    </citation>
    <scope>NUCLEOTIDE SEQUENCE [LARGE SCALE GENOMIC DNA]</scope>
    <source>
        <strain evidence="2 3">BEI233</strain>
    </source>
</reference>